<dbReference type="SUPFAM" id="SSF51905">
    <property type="entry name" value="FAD/NAD(P)-binding domain"/>
    <property type="match status" value="1"/>
</dbReference>
<dbReference type="Proteomes" id="UP000566324">
    <property type="component" value="Unassembled WGS sequence"/>
</dbReference>
<dbReference type="Pfam" id="PF00890">
    <property type="entry name" value="FAD_binding_2"/>
    <property type="match status" value="1"/>
</dbReference>
<keyword evidence="4 6" id="KW-0560">Oxidoreductase</keyword>
<gene>
    <name evidence="6" type="ORF">GGQ98_003496</name>
</gene>
<evidence type="ECO:0000259" key="5">
    <source>
        <dbReference type="Pfam" id="PF00890"/>
    </source>
</evidence>
<dbReference type="PANTHER" id="PTHR43400">
    <property type="entry name" value="FUMARATE REDUCTASE"/>
    <property type="match status" value="1"/>
</dbReference>
<evidence type="ECO:0000256" key="1">
    <source>
        <dbReference type="ARBA" id="ARBA00001974"/>
    </source>
</evidence>
<comment type="caution">
    <text evidence="6">The sequence shown here is derived from an EMBL/GenBank/DDBJ whole genome shotgun (WGS) entry which is preliminary data.</text>
</comment>
<reference evidence="6 7" key="1">
    <citation type="submission" date="2020-08" db="EMBL/GenBank/DDBJ databases">
        <title>Genomic Encyclopedia of Type Strains, Phase IV (KMG-IV): sequencing the most valuable type-strain genomes for metagenomic binning, comparative biology and taxonomic classification.</title>
        <authorList>
            <person name="Goeker M."/>
        </authorList>
    </citation>
    <scope>NUCLEOTIDE SEQUENCE [LARGE SCALE GENOMIC DNA]</scope>
    <source>
        <strain evidence="6 7">DSM 17328</strain>
    </source>
</reference>
<organism evidence="6 7">
    <name type="scientific">Sphingosinicella soli</name>
    <dbReference type="NCBI Taxonomy" id="333708"/>
    <lineage>
        <taxon>Bacteria</taxon>
        <taxon>Pseudomonadati</taxon>
        <taxon>Pseudomonadota</taxon>
        <taxon>Alphaproteobacteria</taxon>
        <taxon>Sphingomonadales</taxon>
        <taxon>Sphingosinicellaceae</taxon>
        <taxon>Sphingosinicella</taxon>
    </lineage>
</organism>
<dbReference type="InterPro" id="IPR036188">
    <property type="entry name" value="FAD/NAD-bd_sf"/>
</dbReference>
<evidence type="ECO:0000256" key="3">
    <source>
        <dbReference type="ARBA" id="ARBA00022827"/>
    </source>
</evidence>
<evidence type="ECO:0000256" key="4">
    <source>
        <dbReference type="ARBA" id="ARBA00023002"/>
    </source>
</evidence>
<protein>
    <submittedName>
        <fullName evidence="6">3-oxosteroid 1-dehydrogenase</fullName>
        <ecNumber evidence="6">1.3.99.4</ecNumber>
    </submittedName>
</protein>
<keyword evidence="3" id="KW-0274">FAD</keyword>
<dbReference type="RefSeq" id="WP_184071801.1">
    <property type="nucleotide sequence ID" value="NZ_JACHNZ010000061.1"/>
</dbReference>
<sequence length="562" mass="60978">MSKAERLKEASGTIHDSYDWVVVGSGAGAVIAGLLAKSTGRTVLILEKESKVGGSTALSGGVLWIPNNSVMKEAGMADSYEDARTYLNACAGEPTPGSTFERREAYLRGGPEAIDFLRAEGMKFESPEGYSDYHEGEYPGAVSGGRAIVARLFDLNELGEYADTMLRFPAGEIPAAVPEATLLTLSGRGWASKRAYVKVGLRMLRKKLGSQLVGMGAALQGRLFKLALEHGLQIVTDAPVTEMLVENDRVVGVVLLHKGERRTVRSKLGVLLDAGGFSRNEKLRSKYQRAPGSTAWTFANPGDTGEMLEEGIRLGADTNHLDLSVWVTSSLPPGQPPVWTLGDMAKPHAILVDDNGQRFVNEATSYVKVGEAMYERNKMVSAVPSWIIMDRQHHERYFMAGTRPGKIKTEWLEQGFIVEAQSIEELETKCGISPGGLVATVDRFNDFCRTGQDEDFHRGRSKWDNFLGDRNVKPNPNLGEISKPPFRAMRAYPGDVGTWGGLVTDEYARVLRKDGSIIEGLYAAGNITAPVMGRSYPGAGASIGPALVFSYIATRHALGMNS</sequence>
<dbReference type="SUPFAM" id="SSF56425">
    <property type="entry name" value="Succinate dehydrogenase/fumarate reductase flavoprotein, catalytic domain"/>
    <property type="match status" value="1"/>
</dbReference>
<dbReference type="EC" id="1.3.99.4" evidence="6"/>
<comment type="cofactor">
    <cofactor evidence="1">
        <name>FAD</name>
        <dbReference type="ChEBI" id="CHEBI:57692"/>
    </cofactor>
</comment>
<dbReference type="InterPro" id="IPR050315">
    <property type="entry name" value="FAD-oxidoreductase_2"/>
</dbReference>
<evidence type="ECO:0000256" key="2">
    <source>
        <dbReference type="ARBA" id="ARBA00022630"/>
    </source>
</evidence>
<dbReference type="GO" id="GO:0008202">
    <property type="term" value="P:steroid metabolic process"/>
    <property type="evidence" value="ECO:0007669"/>
    <property type="project" value="UniProtKB-ARBA"/>
</dbReference>
<keyword evidence="7" id="KW-1185">Reference proteome</keyword>
<dbReference type="Gene3D" id="3.50.50.60">
    <property type="entry name" value="FAD/NAD(P)-binding domain"/>
    <property type="match status" value="2"/>
</dbReference>
<keyword evidence="2" id="KW-0285">Flavoprotein</keyword>
<evidence type="ECO:0000313" key="7">
    <source>
        <dbReference type="Proteomes" id="UP000566324"/>
    </source>
</evidence>
<dbReference type="InterPro" id="IPR027477">
    <property type="entry name" value="Succ_DH/fumarate_Rdtase_cat_sf"/>
</dbReference>
<dbReference type="AlphaFoldDB" id="A0A7W7B6B2"/>
<feature type="domain" description="FAD-dependent oxidoreductase 2 FAD-binding" evidence="5">
    <location>
        <begin position="19"/>
        <end position="543"/>
    </location>
</feature>
<dbReference type="PANTHER" id="PTHR43400:SF10">
    <property type="entry name" value="3-OXOSTEROID 1-DEHYDROGENASE"/>
    <property type="match status" value="1"/>
</dbReference>
<proteinExistence type="predicted"/>
<accession>A0A7W7B6B2</accession>
<dbReference type="Gene3D" id="3.90.700.10">
    <property type="entry name" value="Succinate dehydrogenase/fumarate reductase flavoprotein, catalytic domain"/>
    <property type="match status" value="1"/>
</dbReference>
<dbReference type="InterPro" id="IPR003953">
    <property type="entry name" value="FAD-dep_OxRdtase_2_FAD-bd"/>
</dbReference>
<dbReference type="GO" id="GO:0047571">
    <property type="term" value="F:3-oxosteroid 1-dehydrogenase activity"/>
    <property type="evidence" value="ECO:0007669"/>
    <property type="project" value="UniProtKB-EC"/>
</dbReference>
<name>A0A7W7B6B2_9SPHN</name>
<evidence type="ECO:0000313" key="6">
    <source>
        <dbReference type="EMBL" id="MBB4633840.1"/>
    </source>
</evidence>
<dbReference type="EMBL" id="JACHNZ010000061">
    <property type="protein sequence ID" value="MBB4633840.1"/>
    <property type="molecule type" value="Genomic_DNA"/>
</dbReference>